<comment type="caution">
    <text evidence="3">The sequence shown here is derived from an EMBL/GenBank/DDBJ whole genome shotgun (WGS) entry which is preliminary data.</text>
</comment>
<keyword evidence="1" id="KW-0732">Signal</keyword>
<dbReference type="Pfam" id="PF00087">
    <property type="entry name" value="Toxin_TOLIP"/>
    <property type="match status" value="1"/>
</dbReference>
<accession>A0A813XA05</accession>
<name>A0A813XA05_9BILA</name>
<feature type="chain" id="PRO_5032714859" description="Snake toxin/toxin-like domain-containing protein" evidence="1">
    <location>
        <begin position="20"/>
        <end position="114"/>
    </location>
</feature>
<dbReference type="SUPFAM" id="SSF57302">
    <property type="entry name" value="Snake toxin-like"/>
    <property type="match status" value="1"/>
</dbReference>
<protein>
    <recommendedName>
        <fullName evidence="2">Snake toxin/toxin-like domain-containing protein</fullName>
    </recommendedName>
</protein>
<evidence type="ECO:0000256" key="1">
    <source>
        <dbReference type="SAM" id="SignalP"/>
    </source>
</evidence>
<dbReference type="EMBL" id="CAJNOC010001482">
    <property type="protein sequence ID" value="CAF0868572.1"/>
    <property type="molecule type" value="Genomic_DNA"/>
</dbReference>
<dbReference type="InterPro" id="IPR045860">
    <property type="entry name" value="Snake_toxin-like_sf"/>
</dbReference>
<feature type="signal peptide" evidence="1">
    <location>
        <begin position="1"/>
        <end position="19"/>
    </location>
</feature>
<evidence type="ECO:0000259" key="2">
    <source>
        <dbReference type="Pfam" id="PF00087"/>
    </source>
</evidence>
<reference evidence="3" key="1">
    <citation type="submission" date="2021-02" db="EMBL/GenBank/DDBJ databases">
        <authorList>
            <person name="Nowell W R."/>
        </authorList>
    </citation>
    <scope>NUCLEOTIDE SEQUENCE</scope>
    <source>
        <strain evidence="3">Ploen Becks lab</strain>
    </source>
</reference>
<dbReference type="AlphaFoldDB" id="A0A813XA05"/>
<gene>
    <name evidence="3" type="ORF">OXX778_LOCUS9813</name>
</gene>
<dbReference type="Proteomes" id="UP000663879">
    <property type="component" value="Unassembled WGS sequence"/>
</dbReference>
<organism evidence="3 4">
    <name type="scientific">Brachionus calyciflorus</name>
    <dbReference type="NCBI Taxonomy" id="104777"/>
    <lineage>
        <taxon>Eukaryota</taxon>
        <taxon>Metazoa</taxon>
        <taxon>Spiralia</taxon>
        <taxon>Gnathifera</taxon>
        <taxon>Rotifera</taxon>
        <taxon>Eurotatoria</taxon>
        <taxon>Monogononta</taxon>
        <taxon>Pseudotrocha</taxon>
        <taxon>Ploima</taxon>
        <taxon>Brachionidae</taxon>
        <taxon>Brachionus</taxon>
    </lineage>
</organism>
<dbReference type="Gene3D" id="2.10.60.10">
    <property type="entry name" value="CD59"/>
    <property type="match status" value="1"/>
</dbReference>
<proteinExistence type="predicted"/>
<feature type="domain" description="Snake toxin/toxin-like" evidence="2">
    <location>
        <begin position="20"/>
        <end position="89"/>
    </location>
</feature>
<sequence length="114" mass="12802">MSIYMFTLALVFMITRCYALECYECNFCTSYELGQNKTCPSTSNFCQKVRTYGGNLESVQRSCVDTCTESKLSALGKAGTETSCCTTDLLILVKLTKDIYSNGEYFEMSDFIDV</sequence>
<keyword evidence="4" id="KW-1185">Reference proteome</keyword>
<dbReference type="InterPro" id="IPR035076">
    <property type="entry name" value="Toxin/TOLIP"/>
</dbReference>
<evidence type="ECO:0000313" key="3">
    <source>
        <dbReference type="EMBL" id="CAF0868572.1"/>
    </source>
</evidence>
<evidence type="ECO:0000313" key="4">
    <source>
        <dbReference type="Proteomes" id="UP000663879"/>
    </source>
</evidence>